<dbReference type="Pfam" id="PF02511">
    <property type="entry name" value="Thy1"/>
    <property type="match status" value="2"/>
</dbReference>
<dbReference type="GO" id="GO:0006231">
    <property type="term" value="P:dTMP biosynthetic process"/>
    <property type="evidence" value="ECO:0007669"/>
    <property type="project" value="InterPro"/>
</dbReference>
<organism evidence="2 3">
    <name type="scientific">Bacillus thuringiensis</name>
    <dbReference type="NCBI Taxonomy" id="1428"/>
    <lineage>
        <taxon>Bacteria</taxon>
        <taxon>Bacillati</taxon>
        <taxon>Bacillota</taxon>
        <taxon>Bacilli</taxon>
        <taxon>Bacillales</taxon>
        <taxon>Bacillaceae</taxon>
        <taxon>Bacillus</taxon>
        <taxon>Bacillus cereus group</taxon>
    </lineage>
</organism>
<feature type="compositionally biased region" description="Basic and acidic residues" evidence="1">
    <location>
        <begin position="1"/>
        <end position="18"/>
    </location>
</feature>
<name>A0A9X7GFU5_BACTU</name>
<dbReference type="PANTHER" id="PTHR34934:SF1">
    <property type="entry name" value="FLAVIN-DEPENDENT THYMIDYLATE SYNTHASE"/>
    <property type="match status" value="1"/>
</dbReference>
<feature type="region of interest" description="Disordered" evidence="1">
    <location>
        <begin position="1"/>
        <end position="48"/>
    </location>
</feature>
<dbReference type="PROSITE" id="PS51331">
    <property type="entry name" value="THYX"/>
    <property type="match status" value="2"/>
</dbReference>
<accession>A0A9X7GFU5</accession>
<evidence type="ECO:0000313" key="3">
    <source>
        <dbReference type="Proteomes" id="UP000223366"/>
    </source>
</evidence>
<dbReference type="InterPro" id="IPR036098">
    <property type="entry name" value="Thymidylate_synthase_ThyX_sf"/>
</dbReference>
<feature type="compositionally biased region" description="Polar residues" evidence="1">
    <location>
        <begin position="29"/>
        <end position="38"/>
    </location>
</feature>
<protein>
    <recommendedName>
        <fullName evidence="4">FAD-dependent thymidylate synthase</fullName>
    </recommendedName>
</protein>
<proteinExistence type="predicted"/>
<dbReference type="GO" id="GO:0050660">
    <property type="term" value="F:flavin adenine dinucleotide binding"/>
    <property type="evidence" value="ECO:0007669"/>
    <property type="project" value="InterPro"/>
</dbReference>
<evidence type="ECO:0000256" key="1">
    <source>
        <dbReference type="SAM" id="MobiDB-lite"/>
    </source>
</evidence>
<dbReference type="RefSeq" id="WP_098685595.1">
    <property type="nucleotide sequence ID" value="NZ_NVDU01000003.1"/>
</dbReference>
<dbReference type="GO" id="GO:0004799">
    <property type="term" value="F:thymidylate synthase activity"/>
    <property type="evidence" value="ECO:0007669"/>
    <property type="project" value="TreeGrafter"/>
</dbReference>
<dbReference type="AlphaFoldDB" id="A0A9X7GFU5"/>
<feature type="compositionally biased region" description="Basic and acidic residues" evidence="1">
    <location>
        <begin position="39"/>
        <end position="48"/>
    </location>
</feature>
<dbReference type="GO" id="GO:0050797">
    <property type="term" value="F:thymidylate synthase (FAD) activity"/>
    <property type="evidence" value="ECO:0007669"/>
    <property type="project" value="InterPro"/>
</dbReference>
<evidence type="ECO:0000313" key="2">
    <source>
        <dbReference type="EMBL" id="PFV35736.1"/>
    </source>
</evidence>
<comment type="caution">
    <text evidence="2">The sequence shown here is derived from an EMBL/GenBank/DDBJ whole genome shotgun (WGS) entry which is preliminary data.</text>
</comment>
<gene>
    <name evidence="2" type="ORF">COK99_01565</name>
</gene>
<sequence>MTTKDEKEIKAGVDHEAANPKTRTRKQNSTKATKQKPATSEKTDKLESSEEKVVLMMPLISDEPDISKYVTNVEGDVYAISGLPEEFIATLFAWVSRSPKSFKEHLKTALKELNYESSAGHFGALTEKAKAFHEKWTVGYGHSSVAEHAVAHVGIEKVSRLASAELELSNPFLSITEYSQRYQKPKRNEWYNPFPEYVSHNGPTRDMKPSTWHREFEKFMHDSFDAFEQLVDGIYTALKKEFVNTKEYKELQAKGDTKAIDRELSKLEKLAFEDGRYALPLAMYTQLGMTANGRAWRDSIAQIGISDHKEVHDLGNNLKTEITKVLPVLLKYATPSQYQQNYKKRMQAHFYDSDYNTSGRSSVKLHTVDHEDTAINEIITHLLIENESLTYVAANNIVKVMDKEKKLEMIQDMLFEMQHFDTPPESFKQIQYKASFLISEANWHQLLRHNRKTDFTFAKPTIKFGIKIPPRVKKFGLEYILKDIANKSEELYNKMINALHKSEAEYVVLNAHKRPIAASFNLWEAYHLINLRTSDEAQWDIKETFEELYEFLCAVHPTLISKAKRRLS</sequence>
<dbReference type="EMBL" id="NVDU01000003">
    <property type="protein sequence ID" value="PFV35736.1"/>
    <property type="molecule type" value="Genomic_DNA"/>
</dbReference>
<dbReference type="GO" id="GO:0070402">
    <property type="term" value="F:NADPH binding"/>
    <property type="evidence" value="ECO:0007669"/>
    <property type="project" value="TreeGrafter"/>
</dbReference>
<dbReference type="PANTHER" id="PTHR34934">
    <property type="entry name" value="FLAVIN-DEPENDENT THYMIDYLATE SYNTHASE"/>
    <property type="match status" value="1"/>
</dbReference>
<dbReference type="InterPro" id="IPR003669">
    <property type="entry name" value="Thymidylate_synthase_ThyX"/>
</dbReference>
<reference evidence="2 3" key="1">
    <citation type="submission" date="2017-09" db="EMBL/GenBank/DDBJ databases">
        <title>Large-scale bioinformatics analysis of Bacillus genomes uncovers conserved roles of natural products in bacterial physiology.</title>
        <authorList>
            <consortium name="Agbiome Team Llc"/>
            <person name="Bleich R.M."/>
            <person name="Grubbs K.J."/>
            <person name="Santa Maria K.C."/>
            <person name="Allen S.E."/>
            <person name="Farag S."/>
            <person name="Shank E.A."/>
            <person name="Bowers A."/>
        </authorList>
    </citation>
    <scope>NUCLEOTIDE SEQUENCE [LARGE SCALE GENOMIC DNA]</scope>
    <source>
        <strain evidence="2 3">AFS060060</strain>
    </source>
</reference>
<dbReference type="CDD" id="cd20175">
    <property type="entry name" value="ThyX"/>
    <property type="match status" value="2"/>
</dbReference>
<dbReference type="SUPFAM" id="SSF69796">
    <property type="entry name" value="Thymidylate synthase-complementing protein Thy1"/>
    <property type="match status" value="2"/>
</dbReference>
<dbReference type="Gene3D" id="3.30.1360.170">
    <property type="match status" value="2"/>
</dbReference>
<evidence type="ECO:0008006" key="4">
    <source>
        <dbReference type="Google" id="ProtNLM"/>
    </source>
</evidence>
<dbReference type="Proteomes" id="UP000223366">
    <property type="component" value="Unassembled WGS sequence"/>
</dbReference>